<dbReference type="InterPro" id="IPR008920">
    <property type="entry name" value="TF_FadR/GntR_C"/>
</dbReference>
<evidence type="ECO:0000256" key="4">
    <source>
        <dbReference type="SAM" id="MobiDB-lite"/>
    </source>
</evidence>
<dbReference type="SMART" id="SM00345">
    <property type="entry name" value="HTH_GNTR"/>
    <property type="match status" value="1"/>
</dbReference>
<feature type="region of interest" description="Disordered" evidence="4">
    <location>
        <begin position="1"/>
        <end position="34"/>
    </location>
</feature>
<keyword evidence="7" id="KW-1185">Reference proteome</keyword>
<dbReference type="PANTHER" id="PTHR43537">
    <property type="entry name" value="TRANSCRIPTIONAL REGULATOR, GNTR FAMILY"/>
    <property type="match status" value="1"/>
</dbReference>
<dbReference type="SUPFAM" id="SSF46785">
    <property type="entry name" value="Winged helix' DNA-binding domain"/>
    <property type="match status" value="1"/>
</dbReference>
<dbReference type="PANTHER" id="PTHR43537:SF24">
    <property type="entry name" value="GLUCONATE OPERON TRANSCRIPTIONAL REPRESSOR"/>
    <property type="match status" value="1"/>
</dbReference>
<comment type="caution">
    <text evidence="6">The sequence shown here is derived from an EMBL/GenBank/DDBJ whole genome shotgun (WGS) entry which is preliminary data.</text>
</comment>
<evidence type="ECO:0000259" key="5">
    <source>
        <dbReference type="PROSITE" id="PS50949"/>
    </source>
</evidence>
<accession>A0A7X2D4F3</accession>
<dbReference type="CDD" id="cd07377">
    <property type="entry name" value="WHTH_GntR"/>
    <property type="match status" value="1"/>
</dbReference>
<evidence type="ECO:0000256" key="1">
    <source>
        <dbReference type="ARBA" id="ARBA00023015"/>
    </source>
</evidence>
<dbReference type="Gene3D" id="1.20.120.530">
    <property type="entry name" value="GntR ligand-binding domain-like"/>
    <property type="match status" value="1"/>
</dbReference>
<dbReference type="OrthoDB" id="9789310at2"/>
<gene>
    <name evidence="6" type="ORF">GHC57_14900</name>
</gene>
<dbReference type="Pfam" id="PF00392">
    <property type="entry name" value="GntR"/>
    <property type="match status" value="1"/>
</dbReference>
<dbReference type="AlphaFoldDB" id="A0A7X2D4F3"/>
<organism evidence="6 7">
    <name type="scientific">Roseospira navarrensis</name>
    <dbReference type="NCBI Taxonomy" id="140058"/>
    <lineage>
        <taxon>Bacteria</taxon>
        <taxon>Pseudomonadati</taxon>
        <taxon>Pseudomonadota</taxon>
        <taxon>Alphaproteobacteria</taxon>
        <taxon>Rhodospirillales</taxon>
        <taxon>Rhodospirillaceae</taxon>
        <taxon>Roseospira</taxon>
    </lineage>
</organism>
<reference evidence="6 7" key="1">
    <citation type="submission" date="2019-10" db="EMBL/GenBank/DDBJ databases">
        <title>Draft whole-genome sequence of the purple nonsulfur photosynthetic bacterium Roseospira navarrensis DSM 15114.</title>
        <authorList>
            <person name="Kyndt J.A."/>
            <person name="Meyer T.E."/>
        </authorList>
    </citation>
    <scope>NUCLEOTIDE SEQUENCE [LARGE SCALE GENOMIC DNA]</scope>
    <source>
        <strain evidence="6 7">DSM 15114</strain>
    </source>
</reference>
<dbReference type="Pfam" id="PF07729">
    <property type="entry name" value="FCD"/>
    <property type="match status" value="1"/>
</dbReference>
<dbReference type="Proteomes" id="UP000434582">
    <property type="component" value="Unassembled WGS sequence"/>
</dbReference>
<dbReference type="InterPro" id="IPR036388">
    <property type="entry name" value="WH-like_DNA-bd_sf"/>
</dbReference>
<dbReference type="SUPFAM" id="SSF48008">
    <property type="entry name" value="GntR ligand-binding domain-like"/>
    <property type="match status" value="1"/>
</dbReference>
<dbReference type="PROSITE" id="PS50949">
    <property type="entry name" value="HTH_GNTR"/>
    <property type="match status" value="1"/>
</dbReference>
<protein>
    <submittedName>
        <fullName evidence="6">GntR family transcriptional regulator</fullName>
    </submittedName>
</protein>
<evidence type="ECO:0000313" key="6">
    <source>
        <dbReference type="EMBL" id="MQX37806.1"/>
    </source>
</evidence>
<proteinExistence type="predicted"/>
<feature type="domain" description="HTH gntR-type" evidence="5">
    <location>
        <begin position="31"/>
        <end position="98"/>
    </location>
</feature>
<evidence type="ECO:0000313" key="7">
    <source>
        <dbReference type="Proteomes" id="UP000434582"/>
    </source>
</evidence>
<keyword evidence="1" id="KW-0805">Transcription regulation</keyword>
<keyword evidence="3" id="KW-0804">Transcription</keyword>
<sequence length="256" mass="28483">MTLPPDDPDGAASTDAEAVAPSASGSDPRTGSLADRATATLRDRILDLTLKPGRRIDERHLMEQFGISRTPAREAMNRLVAEGLVQIEANRGAFVRPLDVEDLANFFDIYFAAERMCAHFCRFDHPGFAADMRAIQDRHATAVAAHRFLDVTLANAQFHMRIAEASENAYLIEFAGRIHNLARRVAYFVYHIEGEDLTFLSGQQDHIISEHSEIIGFIAHADRPGLMTSLTDHARRFQDRLSHCLSGARGTDFKPL</sequence>
<dbReference type="RefSeq" id="WP_153345660.1">
    <property type="nucleotide sequence ID" value="NZ_WIVE01000056.1"/>
</dbReference>
<dbReference type="InterPro" id="IPR000524">
    <property type="entry name" value="Tscrpt_reg_HTH_GntR"/>
</dbReference>
<evidence type="ECO:0000256" key="2">
    <source>
        <dbReference type="ARBA" id="ARBA00023125"/>
    </source>
</evidence>
<dbReference type="PRINTS" id="PR00035">
    <property type="entry name" value="HTHGNTR"/>
</dbReference>
<dbReference type="GO" id="GO:0003677">
    <property type="term" value="F:DNA binding"/>
    <property type="evidence" value="ECO:0007669"/>
    <property type="project" value="UniProtKB-KW"/>
</dbReference>
<evidence type="ECO:0000256" key="3">
    <source>
        <dbReference type="ARBA" id="ARBA00023163"/>
    </source>
</evidence>
<dbReference type="Gene3D" id="1.10.10.10">
    <property type="entry name" value="Winged helix-like DNA-binding domain superfamily/Winged helix DNA-binding domain"/>
    <property type="match status" value="1"/>
</dbReference>
<dbReference type="EMBL" id="WIVE01000056">
    <property type="protein sequence ID" value="MQX37806.1"/>
    <property type="molecule type" value="Genomic_DNA"/>
</dbReference>
<keyword evidence="2" id="KW-0238">DNA-binding</keyword>
<name>A0A7X2D4F3_9PROT</name>
<dbReference type="InterPro" id="IPR036390">
    <property type="entry name" value="WH_DNA-bd_sf"/>
</dbReference>
<dbReference type="InterPro" id="IPR011711">
    <property type="entry name" value="GntR_C"/>
</dbReference>
<dbReference type="GO" id="GO:0003700">
    <property type="term" value="F:DNA-binding transcription factor activity"/>
    <property type="evidence" value="ECO:0007669"/>
    <property type="project" value="InterPro"/>
</dbReference>